<dbReference type="NCBIfam" id="TIGR01901">
    <property type="entry name" value="adhes_NPXG"/>
    <property type="match status" value="1"/>
</dbReference>
<name>A0A4Q1AN66_9BACT</name>
<comment type="caution">
    <text evidence="3">The sequence shown here is derived from an EMBL/GenBank/DDBJ whole genome shotgun (WGS) entry which is preliminary data.</text>
</comment>
<sequence>MKNMHEYKNAFRILKGGKISLVVSALLTTTSLFSAPSGGVVTSGSATINQSGSVTNINQSSQKASINWNKFSIDKNEIVNFNQPNVNSITLNRVVGNETSVINGALNANGQVWILNSNGVLFGKNASINTSGLLATTKNISDLDFQSGNYSFKGDSTSSIINQGTINIENSGYVVFASNEVQNSGVIKAIKGDVHLVGASEYSINLNGNSLVNLTVDKGVLDALVKNSGTIIADGGEIYLTTNAVNELLKGVVNNTGVIEANSLDDVTGKVELFAHGGEVQVGGIINATDGFVETSGRDFRIFDGATISAEEWLIDPVNITIDSTLATAILTALGTTNVTIETDTPNYSDVDTSANESGSDGNIYVNSSIITTADLGAERTLTLQADNNIVFADGVSIDATQGSNAKELNVVLAADSDSNGSGEVLISGSTGTTIKTNNGDLTVNTQIDSTVAGETPLVVDAGTGKVTLYDDVGLNSKLKSLTVTAGQLDLGTKLHYINTTAEQTYNTVINSLSTAQFANNDFESGDATGWSIVDGNIKLNGSSVIAGVNTPNDNSLPTIVPSTNSSSNNGAYDDYNSTGNYTHAFSNDTGDSSSYSLQLTYSSGDVDEGYGVVHGPYVVSENTVSLQEGDGVSFTWKASGGSDAYDVFGYIINVDTGATQVILNETGANGSATTNWAPASVTAASSGNYKFVFVAGSWDASGGQALGANLYIDNVTTYSNKTFSGSSVTFNNTVNAGSSELKVAADKIALNAAINGTNTLTLKQNTAGKNIEIGGSVDNADVSTLDITNTELSKISGFSKVVFGDDNTGKVSTAGDISTTYDLTLIGKTTGVDINNTVDVGGKTLTIESNGTVEDTGTGHVIAKNLNLLGSGTFTLDSDDNDVDVLAAGITSTPIGSLTFKDKDDVTISTINNSKGITSTGTVIVDTLSSNINVKNDVITTKQGTDVVQLNAAGTVTKSSGVFIGYKAPSVPEPTTNNNKEEIQKIITPIANQTTVKVEKPELATAPKFEPNTKTNVQINNGQSVNVVAKAEAGEDTKLVTLSQLQNSAGENSVNVPLGENSLVMLINGGVNLPSGVDQEFYVVEEKNF</sequence>
<dbReference type="OrthoDB" id="468094at2"/>
<dbReference type="SMART" id="SM00912">
    <property type="entry name" value="Haemagg_act"/>
    <property type="match status" value="1"/>
</dbReference>
<dbReference type="InterPro" id="IPR008638">
    <property type="entry name" value="FhaB/CdiA-like_TPS"/>
</dbReference>
<proteinExistence type="predicted"/>
<dbReference type="AlphaFoldDB" id="A0A4Q1AN66"/>
<feature type="chain" id="PRO_5020811706" description="Filamentous haemagglutinin FhaB/tRNA nuclease CdiA-like TPS domain-containing protein" evidence="1">
    <location>
        <begin position="35"/>
        <end position="1090"/>
    </location>
</feature>
<feature type="domain" description="Filamentous haemagglutinin FhaB/tRNA nuclease CdiA-like TPS" evidence="2">
    <location>
        <begin position="32"/>
        <end position="144"/>
    </location>
</feature>
<keyword evidence="1" id="KW-0732">Signal</keyword>
<evidence type="ECO:0000259" key="2">
    <source>
        <dbReference type="SMART" id="SM00912"/>
    </source>
</evidence>
<organism evidence="3 4">
    <name type="scientific">Halarcobacter ebronensis</name>
    <dbReference type="NCBI Taxonomy" id="1462615"/>
    <lineage>
        <taxon>Bacteria</taxon>
        <taxon>Pseudomonadati</taxon>
        <taxon>Campylobacterota</taxon>
        <taxon>Epsilonproteobacteria</taxon>
        <taxon>Campylobacterales</taxon>
        <taxon>Arcobacteraceae</taxon>
        <taxon>Halarcobacter</taxon>
    </lineage>
</organism>
<reference evidence="3 4" key="1">
    <citation type="submission" date="2017-10" db="EMBL/GenBank/DDBJ databases">
        <title>Genomics of the genus Arcobacter.</title>
        <authorList>
            <person name="Perez-Cataluna A."/>
            <person name="Figueras M.J."/>
        </authorList>
    </citation>
    <scope>NUCLEOTIDE SEQUENCE [LARGE SCALE GENOMIC DNA]</scope>
    <source>
        <strain evidence="3 4">CECT 8441</strain>
    </source>
</reference>
<protein>
    <recommendedName>
        <fullName evidence="2">Filamentous haemagglutinin FhaB/tRNA nuclease CdiA-like TPS domain-containing protein</fullName>
    </recommendedName>
</protein>
<feature type="signal peptide" evidence="1">
    <location>
        <begin position="1"/>
        <end position="34"/>
    </location>
</feature>
<dbReference type="Gene3D" id="2.160.20.10">
    <property type="entry name" value="Single-stranded right-handed beta-helix, Pectin lyase-like"/>
    <property type="match status" value="1"/>
</dbReference>
<dbReference type="EMBL" id="PDKK01000019">
    <property type="protein sequence ID" value="RXK01828.1"/>
    <property type="molecule type" value="Genomic_DNA"/>
</dbReference>
<dbReference type="Proteomes" id="UP000289758">
    <property type="component" value="Unassembled WGS sequence"/>
</dbReference>
<dbReference type="Pfam" id="PF05860">
    <property type="entry name" value="TPS"/>
    <property type="match status" value="1"/>
</dbReference>
<dbReference type="PANTHER" id="PTHR12338:SF5">
    <property type="entry name" value="ANTIGEN 43-RELATED"/>
    <property type="match status" value="1"/>
</dbReference>
<gene>
    <name evidence="3" type="ORF">CRV07_14480</name>
</gene>
<dbReference type="SUPFAM" id="SSF51126">
    <property type="entry name" value="Pectin lyase-like"/>
    <property type="match status" value="1"/>
</dbReference>
<dbReference type="RefSeq" id="WP_129088315.1">
    <property type="nucleotide sequence ID" value="NZ_CP053836.1"/>
</dbReference>
<keyword evidence="4" id="KW-1185">Reference proteome</keyword>
<dbReference type="InterPro" id="IPR011050">
    <property type="entry name" value="Pectin_lyase_fold/virulence"/>
</dbReference>
<dbReference type="PANTHER" id="PTHR12338">
    <property type="entry name" value="AUTOTRANSPORTER"/>
    <property type="match status" value="1"/>
</dbReference>
<evidence type="ECO:0000313" key="3">
    <source>
        <dbReference type="EMBL" id="RXK01828.1"/>
    </source>
</evidence>
<evidence type="ECO:0000313" key="4">
    <source>
        <dbReference type="Proteomes" id="UP000289758"/>
    </source>
</evidence>
<accession>A0A4Q1AN66</accession>
<dbReference type="InterPro" id="IPR050909">
    <property type="entry name" value="Bact_Autotransporter_VF"/>
</dbReference>
<evidence type="ECO:0000256" key="1">
    <source>
        <dbReference type="SAM" id="SignalP"/>
    </source>
</evidence>
<dbReference type="InterPro" id="IPR012334">
    <property type="entry name" value="Pectin_lyas_fold"/>
</dbReference>